<feature type="transmembrane region" description="Helical" evidence="1">
    <location>
        <begin position="7"/>
        <end position="27"/>
    </location>
</feature>
<dbReference type="Pfam" id="PF17428">
    <property type="entry name" value="DUF5412"/>
    <property type="match status" value="1"/>
</dbReference>
<gene>
    <name evidence="2" type="ORF">I858_000205</name>
</gene>
<keyword evidence="1" id="KW-0812">Transmembrane</keyword>
<dbReference type="InterPro" id="IPR035406">
    <property type="entry name" value="DUF5412"/>
</dbReference>
<dbReference type="OrthoDB" id="2357451at2"/>
<organism evidence="2 3">
    <name type="scientific">Planococcus versutus</name>
    <dbReference type="NCBI Taxonomy" id="1302659"/>
    <lineage>
        <taxon>Bacteria</taxon>
        <taxon>Bacillati</taxon>
        <taxon>Bacillota</taxon>
        <taxon>Bacilli</taxon>
        <taxon>Bacillales</taxon>
        <taxon>Caryophanaceae</taxon>
        <taxon>Planococcus</taxon>
    </lineage>
</organism>
<evidence type="ECO:0000313" key="2">
    <source>
        <dbReference type="EMBL" id="ANU25500.1"/>
    </source>
</evidence>
<evidence type="ECO:0000256" key="1">
    <source>
        <dbReference type="SAM" id="Phobius"/>
    </source>
</evidence>
<dbReference type="Proteomes" id="UP000053354">
    <property type="component" value="Chromosome"/>
</dbReference>
<proteinExistence type="predicted"/>
<keyword evidence="1" id="KW-0472">Membrane</keyword>
<dbReference type="AlphaFoldDB" id="A0A1B1RX40"/>
<dbReference type="PROSITE" id="PS51257">
    <property type="entry name" value="PROKAR_LIPOPROTEIN"/>
    <property type="match status" value="1"/>
</dbReference>
<sequence>MKTALKIGSIIFLLAVACMGYGIYWAFFDMKRLPEGEFLTESISPNGTYTVRAYITNGGATVAYSVRGELVFNDENKKAKNIYWNYREDSATVNWIDDDTVNINGHVLNMPSEIYDFRNTD</sequence>
<reference evidence="2" key="1">
    <citation type="submission" date="2016-10" db="EMBL/GenBank/DDBJ databases">
        <authorList>
            <person name="See-Too W.S."/>
        </authorList>
    </citation>
    <scope>NUCLEOTIDE SEQUENCE</scope>
    <source>
        <strain evidence="2">L10.15</strain>
    </source>
</reference>
<keyword evidence="1" id="KW-1133">Transmembrane helix</keyword>
<evidence type="ECO:0008006" key="4">
    <source>
        <dbReference type="Google" id="ProtNLM"/>
    </source>
</evidence>
<accession>A0A1B1RX40</accession>
<dbReference type="EMBL" id="CP016540">
    <property type="protein sequence ID" value="ANU25500.1"/>
    <property type="molecule type" value="Genomic_DNA"/>
</dbReference>
<dbReference type="STRING" id="1302659.I858_000205"/>
<dbReference type="KEGG" id="pll:I858_000205"/>
<dbReference type="RefSeq" id="WP_065524092.1">
    <property type="nucleotide sequence ID" value="NZ_CP016540.2"/>
</dbReference>
<name>A0A1B1RX40_9BACL</name>
<keyword evidence="3" id="KW-1185">Reference proteome</keyword>
<evidence type="ECO:0000313" key="3">
    <source>
        <dbReference type="Proteomes" id="UP000053354"/>
    </source>
</evidence>
<protein>
    <recommendedName>
        <fullName evidence="4">DUF5412 domain-containing protein</fullName>
    </recommendedName>
</protein>